<dbReference type="SUPFAM" id="SSF46955">
    <property type="entry name" value="Putative DNA-binding domain"/>
    <property type="match status" value="1"/>
</dbReference>
<dbReference type="PANTHER" id="PTHR36154">
    <property type="entry name" value="DNA-BINDING TRANSCRIPTIONAL ACTIVATOR ALPA"/>
    <property type="match status" value="1"/>
</dbReference>
<dbReference type="InterPro" id="IPR010260">
    <property type="entry name" value="AlpA"/>
</dbReference>
<dbReference type="RefSeq" id="WP_150667379.1">
    <property type="nucleotide sequence ID" value="NZ_CABPSB010000001.1"/>
</dbReference>
<sequence length="67" mass="7370">MKALNVKQVSEKIALSESTIYRMVNSGQFPKPFTLYSNRTGWLEEDVDAWLAERAGKAPPAASEVAA</sequence>
<dbReference type="AlphaFoldDB" id="A0A5E4S9L6"/>
<proteinExistence type="predicted"/>
<evidence type="ECO:0000313" key="2">
    <source>
        <dbReference type="Proteomes" id="UP000406256"/>
    </source>
</evidence>
<gene>
    <name evidence="1" type="ORF">PAN31108_00612</name>
</gene>
<protein>
    <submittedName>
        <fullName evidence="1">Uncharacterized protein</fullName>
    </submittedName>
</protein>
<reference evidence="1 2" key="1">
    <citation type="submission" date="2019-08" db="EMBL/GenBank/DDBJ databases">
        <authorList>
            <person name="Peeters C."/>
        </authorList>
    </citation>
    <scope>NUCLEOTIDE SEQUENCE [LARGE SCALE GENOMIC DNA]</scope>
    <source>
        <strain evidence="1 2">LMG 31108</strain>
    </source>
</reference>
<evidence type="ECO:0000313" key="1">
    <source>
        <dbReference type="EMBL" id="VVD70719.1"/>
    </source>
</evidence>
<dbReference type="Gene3D" id="1.10.238.160">
    <property type="match status" value="1"/>
</dbReference>
<name>A0A5E4S9L6_9BURK</name>
<organism evidence="1 2">
    <name type="scientific">Pandoraea anhela</name>
    <dbReference type="NCBI Taxonomy" id="2508295"/>
    <lineage>
        <taxon>Bacteria</taxon>
        <taxon>Pseudomonadati</taxon>
        <taxon>Pseudomonadota</taxon>
        <taxon>Betaproteobacteria</taxon>
        <taxon>Burkholderiales</taxon>
        <taxon>Burkholderiaceae</taxon>
        <taxon>Pandoraea</taxon>
    </lineage>
</organism>
<dbReference type="OrthoDB" id="9182156at2"/>
<dbReference type="InterPro" id="IPR009061">
    <property type="entry name" value="DNA-bd_dom_put_sf"/>
</dbReference>
<dbReference type="Proteomes" id="UP000406256">
    <property type="component" value="Unassembled WGS sequence"/>
</dbReference>
<dbReference type="EMBL" id="CABPSB010000001">
    <property type="protein sequence ID" value="VVD70719.1"/>
    <property type="molecule type" value="Genomic_DNA"/>
</dbReference>
<dbReference type="PANTHER" id="PTHR36154:SF1">
    <property type="entry name" value="DNA-BINDING TRANSCRIPTIONAL ACTIVATOR ALPA"/>
    <property type="match status" value="1"/>
</dbReference>
<keyword evidence="2" id="KW-1185">Reference proteome</keyword>
<accession>A0A5E4S9L6</accession>
<dbReference type="InterPro" id="IPR052931">
    <property type="entry name" value="Prophage_regulatory_activator"/>
</dbReference>
<dbReference type="Pfam" id="PF05930">
    <property type="entry name" value="Phage_AlpA"/>
    <property type="match status" value="1"/>
</dbReference>